<dbReference type="PROSITE" id="PS51318">
    <property type="entry name" value="TAT"/>
    <property type="match status" value="1"/>
</dbReference>
<dbReference type="EMBL" id="BARS01025210">
    <property type="protein sequence ID" value="GAG01625.1"/>
    <property type="molecule type" value="Genomic_DNA"/>
</dbReference>
<proteinExistence type="predicted"/>
<organism evidence="1">
    <name type="scientific">marine sediment metagenome</name>
    <dbReference type="NCBI Taxonomy" id="412755"/>
    <lineage>
        <taxon>unclassified sequences</taxon>
        <taxon>metagenomes</taxon>
        <taxon>ecological metagenomes</taxon>
    </lineage>
</organism>
<dbReference type="AlphaFoldDB" id="X0U7V0"/>
<evidence type="ECO:0000313" key="1">
    <source>
        <dbReference type="EMBL" id="GAG01625.1"/>
    </source>
</evidence>
<sequence length="194" mass="21097">MDPIQDHLQAMTRRHFFGGTGLGLGSAALASLLPNHVAAAPTVATGGLPGLPHFAPKAKRAIYLFMAGAPCQLDMFDYKPKMKEMFDKDLPESVRMGQRLTTMTSGQKRFPLAPSKFKFQQHGKNGTWISELLPHTAKMVDDIAIVKSVYTEAINHDPAITYICTGHQLPGRASLGAWLSYGMGTLNANLPSFV</sequence>
<dbReference type="InterPro" id="IPR010869">
    <property type="entry name" value="DUF1501"/>
</dbReference>
<accession>X0U7V0</accession>
<comment type="caution">
    <text evidence="1">The sequence shown here is derived from an EMBL/GenBank/DDBJ whole genome shotgun (WGS) entry which is preliminary data.</text>
</comment>
<gene>
    <name evidence="1" type="ORF">S01H1_39879</name>
</gene>
<protein>
    <submittedName>
        <fullName evidence="1">Uncharacterized protein</fullName>
    </submittedName>
</protein>
<name>X0U7V0_9ZZZZ</name>
<reference evidence="1" key="1">
    <citation type="journal article" date="2014" name="Front. Microbiol.">
        <title>High frequency of phylogenetically diverse reductive dehalogenase-homologous genes in deep subseafloor sedimentary metagenomes.</title>
        <authorList>
            <person name="Kawai M."/>
            <person name="Futagami T."/>
            <person name="Toyoda A."/>
            <person name="Takaki Y."/>
            <person name="Nishi S."/>
            <person name="Hori S."/>
            <person name="Arai W."/>
            <person name="Tsubouchi T."/>
            <person name="Morono Y."/>
            <person name="Uchiyama I."/>
            <person name="Ito T."/>
            <person name="Fujiyama A."/>
            <person name="Inagaki F."/>
            <person name="Takami H."/>
        </authorList>
    </citation>
    <scope>NUCLEOTIDE SEQUENCE</scope>
    <source>
        <strain evidence="1">Expedition CK06-06</strain>
    </source>
</reference>
<feature type="non-terminal residue" evidence="1">
    <location>
        <position position="194"/>
    </location>
</feature>
<dbReference type="Pfam" id="PF07394">
    <property type="entry name" value="DUF1501"/>
    <property type="match status" value="1"/>
</dbReference>
<dbReference type="InterPro" id="IPR006311">
    <property type="entry name" value="TAT_signal"/>
</dbReference>